<dbReference type="InterPro" id="IPR029058">
    <property type="entry name" value="AB_hydrolase_fold"/>
</dbReference>
<reference evidence="2" key="1">
    <citation type="submission" date="2023-10" db="EMBL/GenBank/DDBJ databases">
        <authorList>
            <person name="Noh H."/>
        </authorList>
    </citation>
    <scope>NUCLEOTIDE SEQUENCE</scope>
    <source>
        <strain evidence="2">DUCC4014</strain>
    </source>
</reference>
<keyword evidence="3" id="KW-1185">Reference proteome</keyword>
<evidence type="ECO:0000313" key="2">
    <source>
        <dbReference type="EMBL" id="WOO81626.1"/>
    </source>
</evidence>
<dbReference type="EMBL" id="CP086716">
    <property type="protein sequence ID" value="WOO81626.1"/>
    <property type="molecule type" value="Genomic_DNA"/>
</dbReference>
<organism evidence="2 3">
    <name type="scientific">Vanrija pseudolonga</name>
    <dbReference type="NCBI Taxonomy" id="143232"/>
    <lineage>
        <taxon>Eukaryota</taxon>
        <taxon>Fungi</taxon>
        <taxon>Dikarya</taxon>
        <taxon>Basidiomycota</taxon>
        <taxon>Agaricomycotina</taxon>
        <taxon>Tremellomycetes</taxon>
        <taxon>Trichosporonales</taxon>
        <taxon>Trichosporonaceae</taxon>
        <taxon>Vanrija</taxon>
    </lineage>
</organism>
<proteinExistence type="predicted"/>
<dbReference type="InterPro" id="IPR000073">
    <property type="entry name" value="AB_hydrolase_1"/>
</dbReference>
<dbReference type="Proteomes" id="UP000827549">
    <property type="component" value="Chromosome 3"/>
</dbReference>
<dbReference type="SUPFAM" id="SSF53474">
    <property type="entry name" value="alpha/beta-Hydrolases"/>
    <property type="match status" value="1"/>
</dbReference>
<dbReference type="GeneID" id="87808379"/>
<sequence>MSNSKTKIHAENEVAKAHGIFHPAADAGASSKPLLVLIHGTGTNASYFDNELHSIPANFNKLGYNVLNVNRPGYGTNPIPSTSRPVFSTPPLYAQLINDAYDNHHKGSDGVILIGHSLGAATSLILAALEGDNIPLRGVSALGVVPAKTRPDLSLFEGVFSDAKVERLPLPAEPSAQDLKLFLGVPDFFDLAHLPRLEGVFEGAVKHELTEWTDLATYEKFVNEILPAVKVPLQFLAAEIELHWQSLEQAQPIFDEVAAQFTGVPRIDKELLPGGAHNFEFSTNSALLQKKREEFVNSLTKNEV</sequence>
<dbReference type="RefSeq" id="XP_062627658.1">
    <property type="nucleotide sequence ID" value="XM_062771674.1"/>
</dbReference>
<gene>
    <name evidence="2" type="ORF">LOC62_03G005149</name>
</gene>
<evidence type="ECO:0000259" key="1">
    <source>
        <dbReference type="Pfam" id="PF12697"/>
    </source>
</evidence>
<protein>
    <recommendedName>
        <fullName evidence="1">AB hydrolase-1 domain-containing protein</fullName>
    </recommendedName>
</protein>
<accession>A0AAF1BHX0</accession>
<dbReference type="Gene3D" id="3.40.50.1820">
    <property type="entry name" value="alpha/beta hydrolase"/>
    <property type="match status" value="1"/>
</dbReference>
<dbReference type="Pfam" id="PF12697">
    <property type="entry name" value="Abhydrolase_6"/>
    <property type="match status" value="1"/>
</dbReference>
<dbReference type="AlphaFoldDB" id="A0AAF1BHX0"/>
<feature type="domain" description="AB hydrolase-1" evidence="1">
    <location>
        <begin position="35"/>
        <end position="205"/>
    </location>
</feature>
<name>A0AAF1BHX0_9TREE</name>
<evidence type="ECO:0000313" key="3">
    <source>
        <dbReference type="Proteomes" id="UP000827549"/>
    </source>
</evidence>